<dbReference type="EMBL" id="OMOH01000005">
    <property type="protein sequence ID" value="SPF68486.1"/>
    <property type="molecule type" value="Genomic_DNA"/>
</dbReference>
<protein>
    <recommendedName>
        <fullName evidence="4">Ribbon-helix-helix protein, copG family</fullName>
    </recommendedName>
</protein>
<dbReference type="AlphaFoldDB" id="A0A375I0W3"/>
<accession>A0A375I0W3</accession>
<evidence type="ECO:0000313" key="3">
    <source>
        <dbReference type="Proteomes" id="UP000265962"/>
    </source>
</evidence>
<organism evidence="2 3">
    <name type="scientific">Propionibacterium ruminifibrarum</name>
    <dbReference type="NCBI Taxonomy" id="1962131"/>
    <lineage>
        <taxon>Bacteria</taxon>
        <taxon>Bacillati</taxon>
        <taxon>Actinomycetota</taxon>
        <taxon>Actinomycetes</taxon>
        <taxon>Propionibacteriales</taxon>
        <taxon>Propionibacteriaceae</taxon>
        <taxon>Propionibacterium</taxon>
    </lineage>
</organism>
<sequence>MSNPTYNDCPGAATAGAASSGAHVDNAIGASKPRRAGWGGGSVNRQGYTQGMTSLTTIKVSTGTRDRLREASRAAGISQAALIEQMLDAREEAAFWEALDAAPPYTDEEREEFRRGEAASLADAARLLEDEER</sequence>
<evidence type="ECO:0008006" key="4">
    <source>
        <dbReference type="Google" id="ProtNLM"/>
    </source>
</evidence>
<keyword evidence="3" id="KW-1185">Reference proteome</keyword>
<feature type="compositionally biased region" description="Low complexity" evidence="1">
    <location>
        <begin position="11"/>
        <end position="22"/>
    </location>
</feature>
<dbReference type="Proteomes" id="UP000265962">
    <property type="component" value="Unassembled WGS sequence"/>
</dbReference>
<gene>
    <name evidence="2" type="ORF">PROPJV5_1466</name>
</gene>
<evidence type="ECO:0000256" key="1">
    <source>
        <dbReference type="SAM" id="MobiDB-lite"/>
    </source>
</evidence>
<proteinExistence type="predicted"/>
<reference evidence="3" key="1">
    <citation type="submission" date="2018-02" db="EMBL/GenBank/DDBJ databases">
        <authorList>
            <person name="Hornung B."/>
        </authorList>
    </citation>
    <scope>NUCLEOTIDE SEQUENCE [LARGE SCALE GENOMIC DNA]</scope>
</reference>
<feature type="region of interest" description="Disordered" evidence="1">
    <location>
        <begin position="1"/>
        <end position="50"/>
    </location>
</feature>
<evidence type="ECO:0000313" key="2">
    <source>
        <dbReference type="EMBL" id="SPF68486.1"/>
    </source>
</evidence>
<name>A0A375I0W3_9ACTN</name>